<protein>
    <submittedName>
        <fullName evidence="1">Uncharacterized protein</fullName>
    </submittedName>
</protein>
<sequence length="94" mass="10254">MPDSGSVVELPLRSCSDKGYSAEYCALAPNAALAFSGEKNCPLNSRVILRNPEHAKTKVFDLRLEKATVRLTEPQLPTDCVNIALGQISKRLPQ</sequence>
<organism evidence="1 2">
    <name type="scientific">Riccia fluitans</name>
    <dbReference type="NCBI Taxonomy" id="41844"/>
    <lineage>
        <taxon>Eukaryota</taxon>
        <taxon>Viridiplantae</taxon>
        <taxon>Streptophyta</taxon>
        <taxon>Embryophyta</taxon>
        <taxon>Marchantiophyta</taxon>
        <taxon>Marchantiopsida</taxon>
        <taxon>Marchantiidae</taxon>
        <taxon>Marchantiales</taxon>
        <taxon>Ricciaceae</taxon>
        <taxon>Riccia</taxon>
    </lineage>
</organism>
<dbReference type="EMBL" id="JBHFFA010000003">
    <property type="protein sequence ID" value="KAL2635615.1"/>
    <property type="molecule type" value="Genomic_DNA"/>
</dbReference>
<evidence type="ECO:0000313" key="1">
    <source>
        <dbReference type="EMBL" id="KAL2635615.1"/>
    </source>
</evidence>
<evidence type="ECO:0000313" key="2">
    <source>
        <dbReference type="Proteomes" id="UP001605036"/>
    </source>
</evidence>
<gene>
    <name evidence="1" type="ORF">R1flu_007094</name>
</gene>
<name>A0ABD1YXV7_9MARC</name>
<dbReference type="AlphaFoldDB" id="A0ABD1YXV7"/>
<proteinExistence type="predicted"/>
<dbReference type="Proteomes" id="UP001605036">
    <property type="component" value="Unassembled WGS sequence"/>
</dbReference>
<accession>A0ABD1YXV7</accession>
<keyword evidence="2" id="KW-1185">Reference proteome</keyword>
<comment type="caution">
    <text evidence="1">The sequence shown here is derived from an EMBL/GenBank/DDBJ whole genome shotgun (WGS) entry which is preliminary data.</text>
</comment>
<reference evidence="1 2" key="1">
    <citation type="submission" date="2024-09" db="EMBL/GenBank/DDBJ databases">
        <title>Chromosome-scale assembly of Riccia fluitans.</title>
        <authorList>
            <person name="Paukszto L."/>
            <person name="Sawicki J."/>
            <person name="Karawczyk K."/>
            <person name="Piernik-Szablinska J."/>
            <person name="Szczecinska M."/>
            <person name="Mazdziarz M."/>
        </authorList>
    </citation>
    <scope>NUCLEOTIDE SEQUENCE [LARGE SCALE GENOMIC DNA]</scope>
    <source>
        <strain evidence="1">Rf_01</strain>
        <tissue evidence="1">Aerial parts of the thallus</tissue>
    </source>
</reference>